<evidence type="ECO:0000313" key="1">
    <source>
        <dbReference type="EMBL" id="VDM63446.1"/>
    </source>
</evidence>
<sequence length="100" mass="11615">MDDDFEAKKLVEMCRVRTTREDGPSMYPSKYYQQTIGQSATDLHKSTLRSDVTSFGSCFISKDSIRSDYEDPYCEDEYLWTIDSKRSGSDEDENIERLAE</sequence>
<name>A0A0R3PZA0_ANGCS</name>
<protein>
    <submittedName>
        <fullName evidence="3">Ovule protein</fullName>
    </submittedName>
</protein>
<evidence type="ECO:0000313" key="3">
    <source>
        <dbReference type="WBParaSite" id="ACOC_0001186001-mRNA-1"/>
    </source>
</evidence>
<evidence type="ECO:0000313" key="2">
    <source>
        <dbReference type="Proteomes" id="UP000267027"/>
    </source>
</evidence>
<keyword evidence="2" id="KW-1185">Reference proteome</keyword>
<organism evidence="3">
    <name type="scientific">Angiostrongylus costaricensis</name>
    <name type="common">Nematode worm</name>
    <dbReference type="NCBI Taxonomy" id="334426"/>
    <lineage>
        <taxon>Eukaryota</taxon>
        <taxon>Metazoa</taxon>
        <taxon>Ecdysozoa</taxon>
        <taxon>Nematoda</taxon>
        <taxon>Chromadorea</taxon>
        <taxon>Rhabditida</taxon>
        <taxon>Rhabditina</taxon>
        <taxon>Rhabditomorpha</taxon>
        <taxon>Strongyloidea</taxon>
        <taxon>Metastrongylidae</taxon>
        <taxon>Angiostrongylus</taxon>
    </lineage>
</organism>
<gene>
    <name evidence="1" type="ORF">ACOC_LOCUS11861</name>
</gene>
<reference evidence="3" key="1">
    <citation type="submission" date="2017-02" db="UniProtKB">
        <authorList>
            <consortium name="WormBaseParasite"/>
        </authorList>
    </citation>
    <scope>IDENTIFICATION</scope>
</reference>
<dbReference type="WBParaSite" id="ACOC_0001186001-mRNA-1">
    <property type="protein sequence ID" value="ACOC_0001186001-mRNA-1"/>
    <property type="gene ID" value="ACOC_0001186001"/>
</dbReference>
<dbReference type="Proteomes" id="UP000267027">
    <property type="component" value="Unassembled WGS sequence"/>
</dbReference>
<reference evidence="1 2" key="2">
    <citation type="submission" date="2018-11" db="EMBL/GenBank/DDBJ databases">
        <authorList>
            <consortium name="Pathogen Informatics"/>
        </authorList>
    </citation>
    <scope>NUCLEOTIDE SEQUENCE [LARGE SCALE GENOMIC DNA]</scope>
    <source>
        <strain evidence="1 2">Costa Rica</strain>
    </source>
</reference>
<dbReference type="AlphaFoldDB" id="A0A0R3PZA0"/>
<dbReference type="EMBL" id="UYYA01004810">
    <property type="protein sequence ID" value="VDM63446.1"/>
    <property type="molecule type" value="Genomic_DNA"/>
</dbReference>
<accession>A0A0R3PZA0</accession>
<proteinExistence type="predicted"/>